<feature type="domain" description="Chitin-binding type-4" evidence="1">
    <location>
        <begin position="20"/>
        <end position="132"/>
    </location>
</feature>
<comment type="caution">
    <text evidence="2">The sequence shown here is derived from an EMBL/GenBank/DDBJ whole genome shotgun (WGS) entry which is preliminary data.</text>
</comment>
<protein>
    <recommendedName>
        <fullName evidence="1">Chitin-binding type-4 domain-containing protein</fullName>
    </recommendedName>
</protein>
<dbReference type="InterPro" id="IPR004302">
    <property type="entry name" value="Cellulose/chitin-bd_N"/>
</dbReference>
<proteinExistence type="predicted"/>
<dbReference type="Pfam" id="PF03067">
    <property type="entry name" value="LPMO_10"/>
    <property type="match status" value="2"/>
</dbReference>
<dbReference type="Proteomes" id="UP001497472">
    <property type="component" value="Unassembled WGS sequence"/>
</dbReference>
<dbReference type="AlphaFoldDB" id="A0AAV1K1X3"/>
<reference evidence="2 3" key="1">
    <citation type="submission" date="2023-11" db="EMBL/GenBank/DDBJ databases">
        <authorList>
            <person name="Okamura Y."/>
        </authorList>
    </citation>
    <scope>NUCLEOTIDE SEQUENCE [LARGE SCALE GENOMIC DNA]</scope>
</reference>
<gene>
    <name evidence="2" type="ORF">LNINA_LOCUS14339</name>
</gene>
<name>A0AAV1K1X3_9NEOP</name>
<evidence type="ECO:0000313" key="2">
    <source>
        <dbReference type="EMBL" id="CAK1555527.1"/>
    </source>
</evidence>
<organism evidence="2 3">
    <name type="scientific">Leptosia nina</name>
    <dbReference type="NCBI Taxonomy" id="320188"/>
    <lineage>
        <taxon>Eukaryota</taxon>
        <taxon>Metazoa</taxon>
        <taxon>Ecdysozoa</taxon>
        <taxon>Arthropoda</taxon>
        <taxon>Hexapoda</taxon>
        <taxon>Insecta</taxon>
        <taxon>Pterygota</taxon>
        <taxon>Neoptera</taxon>
        <taxon>Endopterygota</taxon>
        <taxon>Lepidoptera</taxon>
        <taxon>Glossata</taxon>
        <taxon>Ditrysia</taxon>
        <taxon>Papilionoidea</taxon>
        <taxon>Pieridae</taxon>
        <taxon>Pierinae</taxon>
        <taxon>Leptosia</taxon>
    </lineage>
</organism>
<evidence type="ECO:0000313" key="3">
    <source>
        <dbReference type="Proteomes" id="UP001497472"/>
    </source>
</evidence>
<dbReference type="EMBL" id="CAVLEF010000280">
    <property type="protein sequence ID" value="CAK1555527.1"/>
    <property type="molecule type" value="Genomic_DNA"/>
</dbReference>
<feature type="domain" description="Chitin-binding type-4" evidence="1">
    <location>
        <begin position="213"/>
        <end position="397"/>
    </location>
</feature>
<accession>A0AAV1K1X3</accession>
<sequence length="421" mass="46920">MSPPRTHELGGTYGKGTVVANYASGQILEATVEITAFHKGYWSFKICPEPTIETSQRCFDKYPLQLEDGGIFYYPPKGGTFTTRYRLPDGLSCDHCILQWRYIAGNNWGRCDNGTEAVGCGNQETFGACSDIAISPLRYTEPESIPLDLKSAQGLFRLLQKANVAPYYTKPKKKLNKRKSHRKPRNEVKAKKRKKMLWQFVALTTLTVEVLGHGRVLQPPGRATMWRMGFKTPANYDDSGLNCGGFDKQYTENEGNCGICGDAYDMSIPRPHELGGTYGKGIIVGKYESGQILEAIVDITAFHKGYWYFKLCPDPKNEPEQACFDKYPLELEDGGLFYYPPKGGTFTARYRLPDGLSCDHCILQWRYVAGNNWGVCSNGTQAIGCGNQETFGSCSDISIARLKYIDAESGPLVIEDAITQI</sequence>
<dbReference type="PANTHER" id="PTHR21113">
    <property type="entry name" value="AGAP001705-PA"/>
    <property type="match status" value="1"/>
</dbReference>
<keyword evidence="3" id="KW-1185">Reference proteome</keyword>
<dbReference type="PANTHER" id="PTHR21113:SF4">
    <property type="entry name" value="CHITIN-BINDING TYPE-4 DOMAIN-CONTAINING PROTEIN"/>
    <property type="match status" value="1"/>
</dbReference>
<evidence type="ECO:0000259" key="1">
    <source>
        <dbReference type="Pfam" id="PF03067"/>
    </source>
</evidence>